<evidence type="ECO:0000313" key="6">
    <source>
        <dbReference type="Proteomes" id="UP001324533"/>
    </source>
</evidence>
<dbReference type="Gene3D" id="3.30.360.10">
    <property type="entry name" value="Dihydrodipicolinate Reductase, domain 2"/>
    <property type="match status" value="1"/>
</dbReference>
<evidence type="ECO:0000313" key="5">
    <source>
        <dbReference type="EMBL" id="WQB71139.1"/>
    </source>
</evidence>
<name>A0ABZ0VD32_9MICO</name>
<dbReference type="Proteomes" id="UP001324533">
    <property type="component" value="Chromosome"/>
</dbReference>
<dbReference type="InterPro" id="IPR036291">
    <property type="entry name" value="NAD(P)-bd_dom_sf"/>
</dbReference>
<protein>
    <submittedName>
        <fullName evidence="5">Gfo/Idh/MocA family oxidoreductase</fullName>
    </submittedName>
</protein>
<dbReference type="SUPFAM" id="SSF55347">
    <property type="entry name" value="Glyceraldehyde-3-phosphate dehydrogenase-like, C-terminal domain"/>
    <property type="match status" value="1"/>
</dbReference>
<dbReference type="InterPro" id="IPR050463">
    <property type="entry name" value="Gfo/Idh/MocA_oxidrdct_glycsds"/>
</dbReference>
<feature type="domain" description="Gfo/Idh/MocA-like oxidoreductase N-terminal" evidence="3">
    <location>
        <begin position="18"/>
        <end position="123"/>
    </location>
</feature>
<evidence type="ECO:0000256" key="2">
    <source>
        <dbReference type="ARBA" id="ARBA00023027"/>
    </source>
</evidence>
<dbReference type="SUPFAM" id="SSF51735">
    <property type="entry name" value="NAD(P)-binding Rossmann-fold domains"/>
    <property type="match status" value="1"/>
</dbReference>
<keyword evidence="1" id="KW-0560">Oxidoreductase</keyword>
<dbReference type="RefSeq" id="WP_322411257.1">
    <property type="nucleotide sequence ID" value="NZ_CP139779.1"/>
</dbReference>
<proteinExistence type="predicted"/>
<gene>
    <name evidence="5" type="ORF">T9R20_04005</name>
</gene>
<sequence>MTTSTGEDAADATHAHGVGIVGLGVISAQYLATFRGRTDVAVVAVADLDRARAEAVARDIPGCRALSVADLMSDPRVETVLNLTIPAAHAEIALQALAAGKNVYGEKPLAASLSEARRVVDAVPSGAWLGGAPDTVLGTGIQTARAAVDAGLIGRPVSAMATWTSGGHESWHPHPDFYYREGGGPLMDMGPYYLTSLVQLLGPVVRVSGASSRSRDVRRIGTGPRAGEQIPVEVDTHVTGTLVHEGGALSTVTFSFDGGQTGAPPIEVHGEAGSLQAPDPNHFDGQVRVRRHGAQEWADVPTGAGYVGAGRGVGLVDFLRPDGGRASGAMALHVLEIMTSLLDAADERRWVELVTTVERPTPVPLTDFARLGLPTSTERTPL</sequence>
<evidence type="ECO:0000259" key="3">
    <source>
        <dbReference type="Pfam" id="PF01408"/>
    </source>
</evidence>
<dbReference type="Pfam" id="PF01408">
    <property type="entry name" value="GFO_IDH_MocA"/>
    <property type="match status" value="1"/>
</dbReference>
<dbReference type="EMBL" id="CP139779">
    <property type="protein sequence ID" value="WQB71139.1"/>
    <property type="molecule type" value="Genomic_DNA"/>
</dbReference>
<evidence type="ECO:0000256" key="1">
    <source>
        <dbReference type="ARBA" id="ARBA00023002"/>
    </source>
</evidence>
<dbReference type="InterPro" id="IPR055170">
    <property type="entry name" value="GFO_IDH_MocA-like_dom"/>
</dbReference>
<dbReference type="PANTHER" id="PTHR43818">
    <property type="entry name" value="BCDNA.GH03377"/>
    <property type="match status" value="1"/>
</dbReference>
<dbReference type="InterPro" id="IPR000683">
    <property type="entry name" value="Gfo/Idh/MocA-like_OxRdtase_N"/>
</dbReference>
<dbReference type="Gene3D" id="3.40.50.720">
    <property type="entry name" value="NAD(P)-binding Rossmann-like Domain"/>
    <property type="match status" value="1"/>
</dbReference>
<feature type="domain" description="GFO/IDH/MocA-like oxidoreductase" evidence="4">
    <location>
        <begin position="141"/>
        <end position="275"/>
    </location>
</feature>
<accession>A0ABZ0VD32</accession>
<evidence type="ECO:0000259" key="4">
    <source>
        <dbReference type="Pfam" id="PF22725"/>
    </source>
</evidence>
<keyword evidence="2" id="KW-0520">NAD</keyword>
<dbReference type="Pfam" id="PF22725">
    <property type="entry name" value="GFO_IDH_MocA_C3"/>
    <property type="match status" value="1"/>
</dbReference>
<organism evidence="5 6">
    <name type="scientific">Microbacterium invictum</name>
    <dbReference type="NCBI Taxonomy" id="515415"/>
    <lineage>
        <taxon>Bacteria</taxon>
        <taxon>Bacillati</taxon>
        <taxon>Actinomycetota</taxon>
        <taxon>Actinomycetes</taxon>
        <taxon>Micrococcales</taxon>
        <taxon>Microbacteriaceae</taxon>
        <taxon>Microbacterium</taxon>
    </lineage>
</organism>
<dbReference type="PANTHER" id="PTHR43818:SF11">
    <property type="entry name" value="BCDNA.GH03377"/>
    <property type="match status" value="1"/>
</dbReference>
<reference evidence="5 6" key="1">
    <citation type="submission" date="2023-06" db="EMBL/GenBank/DDBJ databases">
        <title>Rock-solubilizing bacteria, Microbacterium invictum, promotes re-establishment of vegetation in rocky wasteland by accelerating rock bio-weathering and reshaping soil bacterial community.</title>
        <authorList>
            <person name="Liu C."/>
        </authorList>
    </citation>
    <scope>NUCLEOTIDE SEQUENCE [LARGE SCALE GENOMIC DNA]</scope>
    <source>
        <strain evidence="5 6">X-18</strain>
    </source>
</reference>
<keyword evidence="6" id="KW-1185">Reference proteome</keyword>